<gene>
    <name evidence="1" type="ORF">LLW17_10265</name>
</gene>
<dbReference type="Proteomes" id="UP001197770">
    <property type="component" value="Unassembled WGS sequence"/>
</dbReference>
<sequence length="131" mass="15084">MKKKRMGKLKCKCGYIIVDQTDNLEYKGYILPDVFVNEVSLKLTDNIDSLIEALKSGKKSEWIKKHFNVPPYPTDLKESSMIHDLIKLSDKTQDIFECENCGRIAIEIGKTNKFKFFRPESDHNKGILNGN</sequence>
<comment type="caution">
    <text evidence="1">The sequence shown here is derived from an EMBL/GenBank/DDBJ whole genome shotgun (WGS) entry which is preliminary data.</text>
</comment>
<reference evidence="1 2" key="1">
    <citation type="submission" date="2021-11" db="EMBL/GenBank/DDBJ databases">
        <title>Seasonal and diel survey of microbial diversity of the Tyrrhenian coast.</title>
        <authorList>
            <person name="Gattoni G."/>
            <person name="Corral P."/>
        </authorList>
    </citation>
    <scope>NUCLEOTIDE SEQUENCE [LARGE SCALE GENOMIC DNA]</scope>
    <source>
        <strain evidence="1 2">Mr9</strain>
    </source>
</reference>
<dbReference type="EMBL" id="JAJGMW010000012">
    <property type="protein sequence ID" value="MCC4213102.1"/>
    <property type="molecule type" value="Genomic_DNA"/>
</dbReference>
<proteinExistence type="predicted"/>
<keyword evidence="2" id="KW-1185">Reference proteome</keyword>
<evidence type="ECO:0000313" key="2">
    <source>
        <dbReference type="Proteomes" id="UP001197770"/>
    </source>
</evidence>
<name>A0ABS8GT15_9FLAO</name>
<organism evidence="1 2">
    <name type="scientific">Leeuwenhoekiella parthenopeia</name>
    <dbReference type="NCBI Taxonomy" id="2890320"/>
    <lineage>
        <taxon>Bacteria</taxon>
        <taxon>Pseudomonadati</taxon>
        <taxon>Bacteroidota</taxon>
        <taxon>Flavobacteriia</taxon>
        <taxon>Flavobacteriales</taxon>
        <taxon>Flavobacteriaceae</taxon>
        <taxon>Leeuwenhoekiella</taxon>
    </lineage>
</organism>
<evidence type="ECO:0000313" key="1">
    <source>
        <dbReference type="EMBL" id="MCC4213102.1"/>
    </source>
</evidence>
<protein>
    <submittedName>
        <fullName evidence="1">Uncharacterized protein</fullName>
    </submittedName>
</protein>
<accession>A0ABS8GT15</accession>